<evidence type="ECO:0000256" key="1">
    <source>
        <dbReference type="ARBA" id="ARBA00007871"/>
    </source>
</evidence>
<comment type="similarity">
    <text evidence="1">Belongs to the DtxR/MntR family.</text>
</comment>
<dbReference type="GO" id="GO:0046914">
    <property type="term" value="F:transition metal ion binding"/>
    <property type="evidence" value="ECO:0007669"/>
    <property type="project" value="InterPro"/>
</dbReference>
<dbReference type="InterPro" id="IPR036390">
    <property type="entry name" value="WH_DNA-bd_sf"/>
</dbReference>
<dbReference type="GO" id="GO:0003677">
    <property type="term" value="F:DNA binding"/>
    <property type="evidence" value="ECO:0007669"/>
    <property type="project" value="UniProtKB-KW"/>
</dbReference>
<evidence type="ECO:0000259" key="5">
    <source>
        <dbReference type="PROSITE" id="PS50944"/>
    </source>
</evidence>
<proteinExistence type="inferred from homology"/>
<dbReference type="GO" id="GO:0046983">
    <property type="term" value="F:protein dimerization activity"/>
    <property type="evidence" value="ECO:0007669"/>
    <property type="project" value="InterPro"/>
</dbReference>
<protein>
    <submittedName>
        <fullName evidence="6">Transcriptional regulator MntR</fullName>
    </submittedName>
</protein>
<evidence type="ECO:0000313" key="6">
    <source>
        <dbReference type="EMBL" id="MPN11506.1"/>
    </source>
</evidence>
<dbReference type="PANTHER" id="PTHR33238:SF7">
    <property type="entry name" value="IRON-DEPENDENT TRANSCRIPTIONAL REGULATOR"/>
    <property type="match status" value="1"/>
</dbReference>
<evidence type="ECO:0000256" key="3">
    <source>
        <dbReference type="ARBA" id="ARBA00023125"/>
    </source>
</evidence>
<feature type="domain" description="HTH dtxR-type" evidence="5">
    <location>
        <begin position="1"/>
        <end position="64"/>
    </location>
</feature>
<dbReference type="PANTHER" id="PTHR33238">
    <property type="entry name" value="IRON (METAL) DEPENDENT REPRESSOR, DTXR FAMILY"/>
    <property type="match status" value="1"/>
</dbReference>
<dbReference type="PROSITE" id="PS50944">
    <property type="entry name" value="HTH_DTXR"/>
    <property type="match status" value="1"/>
</dbReference>
<name>A0A645FCY3_9ZZZZ</name>
<keyword evidence="3" id="KW-0238">DNA-binding</keyword>
<dbReference type="EMBL" id="VSSQ01057723">
    <property type="protein sequence ID" value="MPN11506.1"/>
    <property type="molecule type" value="Genomic_DNA"/>
</dbReference>
<accession>A0A645FCY3</accession>
<dbReference type="InterPro" id="IPR036421">
    <property type="entry name" value="Fe_dep_repressor_sf"/>
</dbReference>
<dbReference type="AlphaFoldDB" id="A0A645FCY3"/>
<dbReference type="GO" id="GO:0003700">
    <property type="term" value="F:DNA-binding transcription factor activity"/>
    <property type="evidence" value="ECO:0007669"/>
    <property type="project" value="InterPro"/>
</dbReference>
<dbReference type="InterPro" id="IPR022687">
    <property type="entry name" value="HTH_DTXR"/>
</dbReference>
<dbReference type="Gene3D" id="1.10.60.10">
    <property type="entry name" value="Iron dependent repressor, metal binding and dimerisation domain"/>
    <property type="match status" value="1"/>
</dbReference>
<dbReference type="InterPro" id="IPR001367">
    <property type="entry name" value="Fe_dep_repressor"/>
</dbReference>
<keyword evidence="4" id="KW-0804">Transcription</keyword>
<evidence type="ECO:0000256" key="4">
    <source>
        <dbReference type="ARBA" id="ARBA00023163"/>
    </source>
</evidence>
<dbReference type="InterPro" id="IPR022689">
    <property type="entry name" value="Iron_dep_repressor"/>
</dbReference>
<dbReference type="SUPFAM" id="SSF46785">
    <property type="entry name" value="Winged helix' DNA-binding domain"/>
    <property type="match status" value="1"/>
</dbReference>
<comment type="caution">
    <text evidence="6">The sequence shown here is derived from an EMBL/GenBank/DDBJ whole genome shotgun (WGS) entry which is preliminary data.</text>
</comment>
<reference evidence="6" key="1">
    <citation type="submission" date="2019-08" db="EMBL/GenBank/DDBJ databases">
        <authorList>
            <person name="Kucharzyk K."/>
            <person name="Murdoch R.W."/>
            <person name="Higgins S."/>
            <person name="Loffler F."/>
        </authorList>
    </citation>
    <scope>NUCLEOTIDE SEQUENCE</scope>
</reference>
<organism evidence="6">
    <name type="scientific">bioreactor metagenome</name>
    <dbReference type="NCBI Taxonomy" id="1076179"/>
    <lineage>
        <taxon>unclassified sequences</taxon>
        <taxon>metagenomes</taxon>
        <taxon>ecological metagenomes</taxon>
    </lineage>
</organism>
<dbReference type="InterPro" id="IPR036388">
    <property type="entry name" value="WH-like_DNA-bd_sf"/>
</dbReference>
<evidence type="ECO:0000256" key="2">
    <source>
        <dbReference type="ARBA" id="ARBA00023015"/>
    </source>
</evidence>
<dbReference type="Pfam" id="PF01325">
    <property type="entry name" value="Fe_dep_repress"/>
    <property type="match status" value="1"/>
</dbReference>
<gene>
    <name evidence="6" type="primary">mntR_38</name>
    <name evidence="6" type="ORF">SDC9_158809</name>
</gene>
<dbReference type="InterPro" id="IPR050536">
    <property type="entry name" value="DtxR_MntR_Metal-Reg"/>
</dbReference>
<sequence length="127" mass="14323">MKSRESAETYLKTIFLLQQKLGCVRSIDVAKELGVSKPSVSVAVKKLCNEGLLIMNCDRNLIFTEDGLKYAASIFERYVVIENFLTDILDVGKDNAHKDACRLEHLVSQETFSKIKEIYGETTRSDS</sequence>
<dbReference type="SMART" id="SM00529">
    <property type="entry name" value="HTH_DTXR"/>
    <property type="match status" value="1"/>
</dbReference>
<dbReference type="Gene3D" id="1.10.10.10">
    <property type="entry name" value="Winged helix-like DNA-binding domain superfamily/Winged helix DNA-binding domain"/>
    <property type="match status" value="1"/>
</dbReference>
<keyword evidence="2" id="KW-0805">Transcription regulation</keyword>
<dbReference type="Pfam" id="PF02742">
    <property type="entry name" value="Fe_dep_repr_C"/>
    <property type="match status" value="1"/>
</dbReference>
<dbReference type="SUPFAM" id="SSF47979">
    <property type="entry name" value="Iron-dependent repressor protein, dimerization domain"/>
    <property type="match status" value="1"/>
</dbReference>